<dbReference type="EMBL" id="CM016559">
    <property type="protein sequence ID" value="TKW01017.1"/>
    <property type="molecule type" value="Genomic_DNA"/>
</dbReference>
<accession>A0A4U6TTN3</accession>
<evidence type="ECO:0000313" key="2">
    <source>
        <dbReference type="Proteomes" id="UP000298652"/>
    </source>
</evidence>
<gene>
    <name evidence="1" type="ORF">SEVIR_8G149600v2</name>
</gene>
<keyword evidence="2" id="KW-1185">Reference proteome</keyword>
<name>A0A4U6TTN3_SETVI</name>
<evidence type="ECO:0000313" key="1">
    <source>
        <dbReference type="EMBL" id="TKW01017.1"/>
    </source>
</evidence>
<protein>
    <submittedName>
        <fullName evidence="1">Uncharacterized protein</fullName>
    </submittedName>
</protein>
<proteinExistence type="predicted"/>
<reference evidence="1" key="1">
    <citation type="submission" date="2019-03" db="EMBL/GenBank/DDBJ databases">
        <title>WGS assembly of Setaria viridis.</title>
        <authorList>
            <person name="Huang P."/>
            <person name="Jenkins J."/>
            <person name="Grimwood J."/>
            <person name="Barry K."/>
            <person name="Healey A."/>
            <person name="Mamidi S."/>
            <person name="Sreedasyam A."/>
            <person name="Shu S."/>
            <person name="Feldman M."/>
            <person name="Wu J."/>
            <person name="Yu Y."/>
            <person name="Chen C."/>
            <person name="Johnson J."/>
            <person name="Rokhsar D."/>
            <person name="Baxter I."/>
            <person name="Schmutz J."/>
            <person name="Brutnell T."/>
            <person name="Kellogg E."/>
        </authorList>
    </citation>
    <scope>NUCLEOTIDE SEQUENCE [LARGE SCALE GENOMIC DNA]</scope>
</reference>
<sequence length="37" mass="4356">MAMPAPDFTLCLFLIPQHVEAARQAWRGVDFKRNRRL</sequence>
<dbReference type="Gramene" id="TKW01017">
    <property type="protein sequence ID" value="TKW01017"/>
    <property type="gene ID" value="SEVIR_8G149600v2"/>
</dbReference>
<dbReference type="Proteomes" id="UP000298652">
    <property type="component" value="Chromosome 8"/>
</dbReference>
<dbReference type="AlphaFoldDB" id="A0A4U6TTN3"/>
<organism evidence="1 2">
    <name type="scientific">Setaria viridis</name>
    <name type="common">Green bristlegrass</name>
    <name type="synonym">Setaria italica subsp. viridis</name>
    <dbReference type="NCBI Taxonomy" id="4556"/>
    <lineage>
        <taxon>Eukaryota</taxon>
        <taxon>Viridiplantae</taxon>
        <taxon>Streptophyta</taxon>
        <taxon>Embryophyta</taxon>
        <taxon>Tracheophyta</taxon>
        <taxon>Spermatophyta</taxon>
        <taxon>Magnoliopsida</taxon>
        <taxon>Liliopsida</taxon>
        <taxon>Poales</taxon>
        <taxon>Poaceae</taxon>
        <taxon>PACMAD clade</taxon>
        <taxon>Panicoideae</taxon>
        <taxon>Panicodae</taxon>
        <taxon>Paniceae</taxon>
        <taxon>Cenchrinae</taxon>
        <taxon>Setaria</taxon>
    </lineage>
</organism>